<organism evidence="2">
    <name type="scientific">Pandoravirus quercus</name>
    <dbReference type="NCBI Taxonomy" id="2107709"/>
    <lineage>
        <taxon>Viruses</taxon>
        <taxon>Pandoravirus</taxon>
    </lineage>
</organism>
<reference evidence="2" key="1">
    <citation type="journal article" date="2018" name="Nat. Commun.">
        <title>Diversity and evolution of the emerging Pandoraviridae family.</title>
        <authorList>
            <person name="Legendre M."/>
            <person name="Fabre E."/>
            <person name="Poirot O."/>
            <person name="Jeudy S."/>
            <person name="Lartigue A."/>
            <person name="Alempic J.M."/>
            <person name="Beucher L."/>
            <person name="Philippe N."/>
            <person name="Bertaux L."/>
            <person name="Christo-Foroux E."/>
            <person name="Labadie K."/>
            <person name="Coute Y."/>
            <person name="Abergel C."/>
            <person name="Claverie J.M."/>
        </authorList>
    </citation>
    <scope>NUCLEOTIDE SEQUENCE [LARGE SCALE GENOMIC DNA]</scope>
    <source>
        <strain evidence="2">Quercus</strain>
    </source>
</reference>
<dbReference type="Proteomes" id="UP000248852">
    <property type="component" value="Segment"/>
</dbReference>
<sequence>MTGLLDLPDELLLAILRRAVPRPGCMQWLAAAAATCRRMRHLWDDDALWRPVLACVVGSGPASAACTGSTCKQLVRLVASTTVDMTVTMLRDQRTTSHAFDGVRVTLPPDSTRVRRSLMPLAHAPTLALLALRAAGVFSWCLGRTHVWLAGHSSMSSSPGSHGWLRPIHIAGAHDALYPENTLWWWSRWLQAMGPGATIAVHLVIASAEVTRALAVGRLAPPAFDVVPVTIPVCVSNLAQQLPLGAPFPIVWYAPGACTALRHLAGCACR</sequence>
<evidence type="ECO:0000259" key="1">
    <source>
        <dbReference type="PROSITE" id="PS50181"/>
    </source>
</evidence>
<accession>A0A2U7UAD6</accession>
<dbReference type="InterPro" id="IPR001810">
    <property type="entry name" value="F-box_dom"/>
</dbReference>
<dbReference type="InterPro" id="IPR036047">
    <property type="entry name" value="F-box-like_dom_sf"/>
</dbReference>
<protein>
    <recommendedName>
        <fullName evidence="1">F-box domain-containing protein</fullName>
    </recommendedName>
</protein>
<dbReference type="EMBL" id="MG011689">
    <property type="protein sequence ID" value="AVK75403.1"/>
    <property type="molecule type" value="Genomic_DNA"/>
</dbReference>
<dbReference type="GeneID" id="36844544"/>
<evidence type="ECO:0000313" key="2">
    <source>
        <dbReference type="EMBL" id="AVK75403.1"/>
    </source>
</evidence>
<name>A0A2U7UAD6_9VIRU</name>
<gene>
    <name evidence="2" type="ORF">pqer_cds_981</name>
</gene>
<dbReference type="Pfam" id="PF12937">
    <property type="entry name" value="F-box-like"/>
    <property type="match status" value="1"/>
</dbReference>
<dbReference type="RefSeq" id="YP_009483672.1">
    <property type="nucleotide sequence ID" value="NC_037667.1"/>
</dbReference>
<dbReference type="PROSITE" id="PS50181">
    <property type="entry name" value="FBOX"/>
    <property type="match status" value="1"/>
</dbReference>
<proteinExistence type="predicted"/>
<feature type="domain" description="F-box" evidence="1">
    <location>
        <begin position="1"/>
        <end position="52"/>
    </location>
</feature>
<dbReference type="SUPFAM" id="SSF81383">
    <property type="entry name" value="F-box domain"/>
    <property type="match status" value="1"/>
</dbReference>
<dbReference type="KEGG" id="vg:36844544"/>
<dbReference type="Gene3D" id="1.20.1280.50">
    <property type="match status" value="1"/>
</dbReference>